<evidence type="ECO:0000256" key="2">
    <source>
        <dbReference type="ARBA" id="ARBA00022980"/>
    </source>
</evidence>
<gene>
    <name evidence="5" type="ORF">DGAL_LOCUS13465</name>
</gene>
<dbReference type="EMBL" id="CAKKLH010000297">
    <property type="protein sequence ID" value="CAH0109973.1"/>
    <property type="molecule type" value="Genomic_DNA"/>
</dbReference>
<protein>
    <recommendedName>
        <fullName evidence="4">Reverse transcriptase domain-containing protein</fullName>
    </recommendedName>
</protein>
<evidence type="ECO:0000256" key="1">
    <source>
        <dbReference type="ARBA" id="ARBA00008931"/>
    </source>
</evidence>
<dbReference type="Proteomes" id="UP000789390">
    <property type="component" value="Unassembled WGS sequence"/>
</dbReference>
<evidence type="ECO:0000313" key="5">
    <source>
        <dbReference type="EMBL" id="CAH0109973.1"/>
    </source>
</evidence>
<keyword evidence="3" id="KW-0687">Ribonucleoprotein</keyword>
<dbReference type="InterPro" id="IPR036691">
    <property type="entry name" value="Endo/exonu/phosph_ase_sf"/>
</dbReference>
<dbReference type="SUPFAM" id="SSF56219">
    <property type="entry name" value="DNase I-like"/>
    <property type="match status" value="1"/>
</dbReference>
<dbReference type="SUPFAM" id="SSF54686">
    <property type="entry name" value="Ribosomal protein L16p/L10e"/>
    <property type="match status" value="1"/>
</dbReference>
<dbReference type="GO" id="GO:0003824">
    <property type="term" value="F:catalytic activity"/>
    <property type="evidence" value="ECO:0007669"/>
    <property type="project" value="InterPro"/>
</dbReference>
<evidence type="ECO:0000256" key="3">
    <source>
        <dbReference type="ARBA" id="ARBA00023274"/>
    </source>
</evidence>
<evidence type="ECO:0000313" key="6">
    <source>
        <dbReference type="Proteomes" id="UP000789390"/>
    </source>
</evidence>
<keyword evidence="2" id="KW-0689">Ribosomal protein</keyword>
<dbReference type="InterPro" id="IPR016180">
    <property type="entry name" value="Ribosomal_uL16_dom"/>
</dbReference>
<dbReference type="InterPro" id="IPR000477">
    <property type="entry name" value="RT_dom"/>
</dbReference>
<dbReference type="OrthoDB" id="416454at2759"/>
<dbReference type="GO" id="GO:0003735">
    <property type="term" value="F:structural constituent of ribosome"/>
    <property type="evidence" value="ECO:0007669"/>
    <property type="project" value="InterPro"/>
</dbReference>
<dbReference type="Pfam" id="PF00252">
    <property type="entry name" value="Ribosomal_L16"/>
    <property type="match status" value="1"/>
</dbReference>
<dbReference type="CDD" id="cd01433">
    <property type="entry name" value="Ribosomal_L16_L10e"/>
    <property type="match status" value="1"/>
</dbReference>
<dbReference type="PANTHER" id="PTHR46670:SF3">
    <property type="entry name" value="ENDONUCLEASE_EXONUCLEASE_PHOSPHATASE DOMAIN-CONTAINING PROTEIN"/>
    <property type="match status" value="1"/>
</dbReference>
<dbReference type="InterPro" id="IPR047873">
    <property type="entry name" value="Ribosomal_uL16"/>
</dbReference>
<dbReference type="Pfam" id="PF03372">
    <property type="entry name" value="Exo_endo_phos"/>
    <property type="match status" value="1"/>
</dbReference>
<sequence>MKTTKTCGDHLTDLIATGLSRFVLQINEALEDGRNCANKYLVKHCGKDAFHIRMQVHPFHVIRINKMLQTGMRGAFRKPQGSVARVNIGQPIMSIRSSDKYKAAVIESLRRAKFKFPGRQKLLRSLNLLKRQPTRRGKRRCKSPPLTSLGLVNACSVNKRHEAVSAHILNFKLDLLAITETWQTSDDDSGLKLACPDGFSFIHTPRIGSVGGGVALMFKSTVVVQRLPVLFVPTSFEWLDLSVRIRHKRFRLIVLYRPPISSKTPPFSVFLSEFTCLLEALNQAPGDVVITGDFNVHVGSGETIADDFEELLVSFSFSQLVKAPTRCAKSGKWHTLDLILTRESSNFVFDTIVTSRFSDHHAVQCSLNIISPPRPFKSVTFRAVNSIDLDAFVSDLESLPLLLSPADDLDSLLLQYNDGLASVLDKHAPVRTKSFPIRLAIPWFDDSVRLLHREARHAERTWRSRELRAFYSGDWLGVDVLYEWYCNCVRDYYSALKVGKKHYLSALIVQCGSDQRKLFRLINNLMGKDGDPPFPDHSLKCELANDFLKFFSDKVAMIGSSLDSAGKVLPPPTSSDPFFLKSDSADNCLASFSPISPDEVTALISRSPCSSCLLDPIPTRLLMRVVSVMARPISSIINLSLSSGVFPGQLKSAVITPLLKKPSLDPKLFSNYRPVSNTAYLAKLVERHVARQLSDHLSLNNILDAGQSAYRPRHSTETALLSLFNDLLMTVDGSDGSALLFLDLSAAFDTVDHEILLERLSNHCGVADTAANWFRSYLTGRTQVVCIKCELSESSALLTGVPQGAVPGPIAYLIYANPLPSVIGCDHLCEGINVGQFSVDTRCHITLRLLLGAAEQEVARHKLLRSFQIADDWFTSNRCEPLLVGDVLIQPSDTILHLGVIIDRHLRLSQHISSLRRQCFFQLYRIGRIRRHLTVDSTKILVHALVLSRLDYCNSLFVGLPKSDIHRLQGIQNAAARLIFRKKASDDVTVLLKKLHWLPISQRIDYKLIVITYRCLHGQAPPYLSRHIVPYVPGRSLRSDNLGRIIDPPKPKLVNYGLRAFSQAAPRLWNDLPSLIRLAPNFPVFKSLLKTHLYNTAYL</sequence>
<keyword evidence="6" id="KW-1185">Reference proteome</keyword>
<evidence type="ECO:0000259" key="4">
    <source>
        <dbReference type="PROSITE" id="PS50878"/>
    </source>
</evidence>
<dbReference type="InterPro" id="IPR036920">
    <property type="entry name" value="Ribosomal_uL16_sf"/>
</dbReference>
<dbReference type="GO" id="GO:0006412">
    <property type="term" value="P:translation"/>
    <property type="evidence" value="ECO:0007669"/>
    <property type="project" value="InterPro"/>
</dbReference>
<comment type="caution">
    <text evidence="5">The sequence shown here is derived from an EMBL/GenBank/DDBJ whole genome shotgun (WGS) entry which is preliminary data.</text>
</comment>
<dbReference type="Gene3D" id="3.60.10.10">
    <property type="entry name" value="Endonuclease/exonuclease/phosphatase"/>
    <property type="match status" value="1"/>
</dbReference>
<dbReference type="InterPro" id="IPR005135">
    <property type="entry name" value="Endo/exonuclease/phosphatase"/>
</dbReference>
<dbReference type="AlphaFoldDB" id="A0A8J2RX29"/>
<reference evidence="5" key="1">
    <citation type="submission" date="2021-11" db="EMBL/GenBank/DDBJ databases">
        <authorList>
            <person name="Schell T."/>
        </authorList>
    </citation>
    <scope>NUCLEOTIDE SEQUENCE</scope>
    <source>
        <strain evidence="5">M5</strain>
    </source>
</reference>
<name>A0A8J2RX29_9CRUS</name>
<accession>A0A8J2RX29</accession>
<dbReference type="Pfam" id="PF00078">
    <property type="entry name" value="RVT_1"/>
    <property type="match status" value="1"/>
</dbReference>
<dbReference type="PROSITE" id="PS50878">
    <property type="entry name" value="RT_POL"/>
    <property type="match status" value="1"/>
</dbReference>
<dbReference type="PANTHER" id="PTHR46670">
    <property type="entry name" value="ENDO/EXONUCLEASE/PHOSPHATASE DOMAIN-CONTAINING PROTEIN"/>
    <property type="match status" value="1"/>
</dbReference>
<comment type="similarity">
    <text evidence="1">Belongs to the universal ribosomal protein uL16 family.</text>
</comment>
<proteinExistence type="inferred from homology"/>
<organism evidence="5 6">
    <name type="scientific">Daphnia galeata</name>
    <dbReference type="NCBI Taxonomy" id="27404"/>
    <lineage>
        <taxon>Eukaryota</taxon>
        <taxon>Metazoa</taxon>
        <taxon>Ecdysozoa</taxon>
        <taxon>Arthropoda</taxon>
        <taxon>Crustacea</taxon>
        <taxon>Branchiopoda</taxon>
        <taxon>Diplostraca</taxon>
        <taxon>Cladocera</taxon>
        <taxon>Anomopoda</taxon>
        <taxon>Daphniidae</taxon>
        <taxon>Daphnia</taxon>
    </lineage>
</organism>
<dbReference type="GO" id="GO:1990904">
    <property type="term" value="C:ribonucleoprotein complex"/>
    <property type="evidence" value="ECO:0007669"/>
    <property type="project" value="UniProtKB-KW"/>
</dbReference>
<dbReference type="Gene3D" id="3.90.1170.10">
    <property type="entry name" value="Ribosomal protein L10e/L16"/>
    <property type="match status" value="1"/>
</dbReference>
<feature type="domain" description="Reverse transcriptase" evidence="4">
    <location>
        <begin position="639"/>
        <end position="902"/>
    </location>
</feature>
<dbReference type="GO" id="GO:0005840">
    <property type="term" value="C:ribosome"/>
    <property type="evidence" value="ECO:0007669"/>
    <property type="project" value="UniProtKB-KW"/>
</dbReference>